<dbReference type="InterPro" id="IPR030392">
    <property type="entry name" value="S74_ICA"/>
</dbReference>
<reference evidence="4" key="1">
    <citation type="submission" date="2016-10" db="EMBL/GenBank/DDBJ databases">
        <authorList>
            <person name="Varghese N."/>
            <person name="Submissions S."/>
        </authorList>
    </citation>
    <scope>NUCLEOTIDE SEQUENCE [LARGE SCALE GENOMIC DNA]</scope>
    <source>
        <strain evidence="4">DSM 28453</strain>
    </source>
</reference>
<name>A0A1I4EMC4_9RHOB</name>
<feature type="signal peptide" evidence="1">
    <location>
        <begin position="1"/>
        <end position="28"/>
    </location>
</feature>
<accession>A0A1I4EMC4</accession>
<sequence>MKQLGTKTFTALAGSASAFCLMAGVASADQVFNDDVIVNGSLCVGLDCVNGESFGFDTLRLKENNTQLHFDDTSTSASFPNNDWRIIANDSSNGGANFLAVQDSTAGRNPFRIEAGAPSNALVVEADGDLGIKTRDPVVDIHVVEGNTPTLRLEQDGSDGFTPQTYDVAANESNFFIRDVTNGSKLFFRSKPGAPENSIYIAADGDVGLSTSSPDAAMHVIGDALIVEDTDSNTAPNYALEVRNNAAPGNQTLMFLENTQGRPRLEMKGTGNTAQTGNWSISAGSTFVLQDRTNGDNEMIIDQSGNMTIKGTLTENSDKTTKMAIEPVNPSEILAKVAALQVSEWTYKNDAALGTRHIGPMAQDFYALFGTGASERGISTMDTSGVALAAIRALAEENAALKARLDALETKVAD</sequence>
<evidence type="ECO:0000313" key="4">
    <source>
        <dbReference type="Proteomes" id="UP000198851"/>
    </source>
</evidence>
<proteinExistence type="predicted"/>
<evidence type="ECO:0000313" key="3">
    <source>
        <dbReference type="EMBL" id="SFL05301.1"/>
    </source>
</evidence>
<dbReference type="STRING" id="1280847.SAMN04488036_104301"/>
<feature type="chain" id="PRO_5011790732" evidence="1">
    <location>
        <begin position="29"/>
        <end position="414"/>
    </location>
</feature>
<evidence type="ECO:0000256" key="1">
    <source>
        <dbReference type="SAM" id="SignalP"/>
    </source>
</evidence>
<evidence type="ECO:0000259" key="2">
    <source>
        <dbReference type="PROSITE" id="PS51688"/>
    </source>
</evidence>
<dbReference type="RefSeq" id="WP_093324016.1">
    <property type="nucleotide sequence ID" value="NZ_FOSZ01000004.1"/>
</dbReference>
<dbReference type="EMBL" id="FOSZ01000004">
    <property type="protein sequence ID" value="SFL05301.1"/>
    <property type="molecule type" value="Genomic_DNA"/>
</dbReference>
<dbReference type="OrthoDB" id="4463518at2"/>
<dbReference type="Proteomes" id="UP000198851">
    <property type="component" value="Unassembled WGS sequence"/>
</dbReference>
<keyword evidence="4" id="KW-1185">Reference proteome</keyword>
<feature type="domain" description="Peptidase S74" evidence="2">
    <location>
        <begin position="317"/>
        <end position="412"/>
    </location>
</feature>
<protein>
    <submittedName>
        <fullName evidence="3">Chaperone of endosialidase</fullName>
    </submittedName>
</protein>
<dbReference type="AlphaFoldDB" id="A0A1I4EMC4"/>
<organism evidence="3 4">
    <name type="scientific">Shimia haliotis</name>
    <dbReference type="NCBI Taxonomy" id="1280847"/>
    <lineage>
        <taxon>Bacteria</taxon>
        <taxon>Pseudomonadati</taxon>
        <taxon>Pseudomonadota</taxon>
        <taxon>Alphaproteobacteria</taxon>
        <taxon>Rhodobacterales</taxon>
        <taxon>Roseobacteraceae</taxon>
    </lineage>
</organism>
<dbReference type="PROSITE" id="PS51688">
    <property type="entry name" value="ICA"/>
    <property type="match status" value="1"/>
</dbReference>
<keyword evidence="1" id="KW-0732">Signal</keyword>
<dbReference type="Pfam" id="PF13884">
    <property type="entry name" value="Peptidase_S74"/>
    <property type="match status" value="1"/>
</dbReference>
<gene>
    <name evidence="3" type="ORF">SAMN04488036_104301</name>
</gene>